<name>A4A8K8_9GAMM</name>
<evidence type="ECO:0000256" key="3">
    <source>
        <dbReference type="ARBA" id="ARBA00022634"/>
    </source>
</evidence>
<organism evidence="7 8">
    <name type="scientific">Congregibacter litoralis KT71</name>
    <dbReference type="NCBI Taxonomy" id="314285"/>
    <lineage>
        <taxon>Bacteria</taxon>
        <taxon>Pseudomonadati</taxon>
        <taxon>Pseudomonadota</taxon>
        <taxon>Gammaproteobacteria</taxon>
        <taxon>Cellvibrionales</taxon>
        <taxon>Halieaceae</taxon>
        <taxon>Congregibacter</taxon>
    </lineage>
</organism>
<protein>
    <recommendedName>
        <fullName evidence="2">ribonucleoside-diphosphate reductase</fullName>
        <ecNumber evidence="2">1.17.4.1</ecNumber>
    </recommendedName>
</protein>
<evidence type="ECO:0000256" key="5">
    <source>
        <dbReference type="ARBA" id="ARBA00047754"/>
    </source>
</evidence>
<gene>
    <name evidence="7" type="ORF">KT71_03805</name>
</gene>
<dbReference type="GO" id="GO:0000166">
    <property type="term" value="F:nucleotide binding"/>
    <property type="evidence" value="ECO:0007669"/>
    <property type="project" value="UniProtKB-KW"/>
</dbReference>
<accession>A4A8K8</accession>
<evidence type="ECO:0000256" key="2">
    <source>
        <dbReference type="ARBA" id="ARBA00012274"/>
    </source>
</evidence>
<dbReference type="Pfam" id="PF12637">
    <property type="entry name" value="TSCPD"/>
    <property type="match status" value="1"/>
</dbReference>
<dbReference type="EMBL" id="AAOA02000002">
    <property type="protein sequence ID" value="EAQ97400.1"/>
    <property type="molecule type" value="Genomic_DNA"/>
</dbReference>
<keyword evidence="4" id="KW-0547">Nucleotide-binding</keyword>
<comment type="catalytic activity">
    <reaction evidence="5">
        <text>a 2'-deoxyribonucleoside 5'-diphosphate + [thioredoxin]-disulfide + H2O = a ribonucleoside 5'-diphosphate + [thioredoxin]-dithiol</text>
        <dbReference type="Rhea" id="RHEA:23252"/>
        <dbReference type="Rhea" id="RHEA-COMP:10698"/>
        <dbReference type="Rhea" id="RHEA-COMP:10700"/>
        <dbReference type="ChEBI" id="CHEBI:15377"/>
        <dbReference type="ChEBI" id="CHEBI:29950"/>
        <dbReference type="ChEBI" id="CHEBI:50058"/>
        <dbReference type="ChEBI" id="CHEBI:57930"/>
        <dbReference type="ChEBI" id="CHEBI:73316"/>
        <dbReference type="EC" id="1.17.4.1"/>
    </reaction>
</comment>
<evidence type="ECO:0000256" key="1">
    <source>
        <dbReference type="ARBA" id="ARBA00007405"/>
    </source>
</evidence>
<dbReference type="GO" id="GO:0071897">
    <property type="term" value="P:DNA biosynthetic process"/>
    <property type="evidence" value="ECO:0007669"/>
    <property type="project" value="UniProtKB-KW"/>
</dbReference>
<evidence type="ECO:0000256" key="4">
    <source>
        <dbReference type="ARBA" id="ARBA00022741"/>
    </source>
</evidence>
<comment type="caution">
    <text evidence="7">The sequence shown here is derived from an EMBL/GenBank/DDBJ whole genome shotgun (WGS) entry which is preliminary data.</text>
</comment>
<dbReference type="STRING" id="314285.KT71_03805"/>
<reference evidence="7 8" key="1">
    <citation type="journal article" date="2007" name="Proc. Natl. Acad. Sci. U.S.A.">
        <title>Characterization of a marine gammaproteobacterium capable of aerobic anoxygenic photosynthesis.</title>
        <authorList>
            <person name="Fuchs B.M."/>
            <person name="Spring S."/>
            <person name="Teeling H."/>
            <person name="Quast C."/>
            <person name="Wulf J."/>
            <person name="Schattenhofer M."/>
            <person name="Yan S."/>
            <person name="Ferriera S."/>
            <person name="Johnson J."/>
            <person name="Glockner F.O."/>
            <person name="Amann R."/>
        </authorList>
    </citation>
    <scope>NUCLEOTIDE SEQUENCE [LARGE SCALE GENOMIC DNA]</scope>
    <source>
        <strain evidence="7">KT71</strain>
    </source>
</reference>
<dbReference type="AlphaFoldDB" id="A4A8K8"/>
<reference evidence="7 8" key="2">
    <citation type="journal article" date="2009" name="PLoS ONE">
        <title>The photosynthetic apparatus and its regulation in the aerobic gammaproteobacterium Congregibacter litoralis gen. nov., sp. nov.</title>
        <authorList>
            <person name="Spring S."/>
            <person name="Lunsdorf H."/>
            <person name="Fuchs B.M."/>
            <person name="Tindall B.J."/>
        </authorList>
    </citation>
    <scope>NUCLEOTIDE SEQUENCE [LARGE SCALE GENOMIC DNA]</scope>
    <source>
        <strain evidence="7">KT71</strain>
    </source>
</reference>
<dbReference type="RefSeq" id="WP_008293172.1">
    <property type="nucleotide sequence ID" value="NZ_CM002299.1"/>
</dbReference>
<sequence>MTVKIDQKITGWSVVKPGETDAPKEEAQVVQMHEKIKRPEHLHGSTYKLKAPNIKHALYVSINDIVLNEGTEHEKRAPFEIFINCRDMDNYQWVTALTLVLSAIFRKGGDVTFIIDELEQVFDPKGGYFTGGRFVPSLVAEIGIIIKRHMRSIGLIPEEVMDEGQLAYLEEKKARAMDADPGDTGYPKSATLCKACSVKAVIIDGGCATCLSCGDSKCS</sequence>
<evidence type="ECO:0000313" key="7">
    <source>
        <dbReference type="EMBL" id="EAQ97400.1"/>
    </source>
</evidence>
<dbReference type="HOGENOM" id="CLU_1194064_0_0_6"/>
<dbReference type="eggNOG" id="COG0209">
    <property type="taxonomic scope" value="Bacteria"/>
</dbReference>
<feature type="domain" description="TSCPD" evidence="6">
    <location>
        <begin position="38"/>
        <end position="150"/>
    </location>
</feature>
<keyword evidence="8" id="KW-1185">Reference proteome</keyword>
<evidence type="ECO:0000259" key="6">
    <source>
        <dbReference type="Pfam" id="PF12637"/>
    </source>
</evidence>
<dbReference type="Proteomes" id="UP000019205">
    <property type="component" value="Chromosome"/>
</dbReference>
<proteinExistence type="inferred from homology"/>
<keyword evidence="3" id="KW-0237">DNA synthesis</keyword>
<dbReference type="GO" id="GO:0004748">
    <property type="term" value="F:ribonucleoside-diphosphate reductase activity, thioredoxin disulfide as acceptor"/>
    <property type="evidence" value="ECO:0007669"/>
    <property type="project" value="UniProtKB-EC"/>
</dbReference>
<dbReference type="EC" id="1.17.4.1" evidence="2"/>
<evidence type="ECO:0000313" key="8">
    <source>
        <dbReference type="Proteomes" id="UP000019205"/>
    </source>
</evidence>
<comment type="similarity">
    <text evidence="1">Belongs to the ribonucleoside diphosphate reductase class-2 family.</text>
</comment>
<dbReference type="InterPro" id="IPR024434">
    <property type="entry name" value="TSCPD_dom"/>
</dbReference>
<dbReference type="OrthoDB" id="8478578at2"/>